<dbReference type="GO" id="GO:0016020">
    <property type="term" value="C:membrane"/>
    <property type="evidence" value="ECO:0007669"/>
    <property type="project" value="UniProtKB-SubCell"/>
</dbReference>
<sequence length="461" mass="53109">MNWARRIPPSFRRPRALLILICSIASLLYLLNPLSGLGKRRYDIWREDPYIQLLDDSTRQSKDAVPSEARCKGFPPSVFDKIQVVVKIGAPEARTKLTRQLATNTACVKDLLIFSDFEEEVQGYHIYDALANLKESEWVDNPDYDVYKQNKAAKDNGESLSRSSEGWKLDKYKFLPMMDMTWEMRSQKDWFVFIEADSYVFWDNLFRWLGHLDPEKALYMGSPIWRVTPPEPTFAHGGSGIVVSRAGLKKLVRPRDYNCDVAGCTQYGFDFRDKCCGDAVLSDVFDARGISLKGYWPMINGEKPATVRYGKDEQWCEPIIIMHHVNETDQMELTDWEIRRPSSNPVMFEDLWNWLEHLIPPYRTDWSVLAEGDVLKAEDGQAAAASPQACELGCLEKKWCYQWQHMKGVCEHSPWIRVGREQLPDMDGNTCVSGTIMKRVANFKKRMGHCEDAHWVRANPG</sequence>
<reference evidence="13" key="1">
    <citation type="journal article" date="2020" name="Stud. Mycol.">
        <title>101 Dothideomycetes genomes: a test case for predicting lifestyles and emergence of pathogens.</title>
        <authorList>
            <person name="Haridas S."/>
            <person name="Albert R."/>
            <person name="Binder M."/>
            <person name="Bloem J."/>
            <person name="Labutti K."/>
            <person name="Salamov A."/>
            <person name="Andreopoulos B."/>
            <person name="Baker S."/>
            <person name="Barry K."/>
            <person name="Bills G."/>
            <person name="Bluhm B."/>
            <person name="Cannon C."/>
            <person name="Castanera R."/>
            <person name="Culley D."/>
            <person name="Daum C."/>
            <person name="Ezra D."/>
            <person name="Gonzalez J."/>
            <person name="Henrissat B."/>
            <person name="Kuo A."/>
            <person name="Liang C."/>
            <person name="Lipzen A."/>
            <person name="Lutzoni F."/>
            <person name="Magnuson J."/>
            <person name="Mondo S."/>
            <person name="Nolan M."/>
            <person name="Ohm R."/>
            <person name="Pangilinan J."/>
            <person name="Park H.-J."/>
            <person name="Ramirez L."/>
            <person name="Alfaro M."/>
            <person name="Sun H."/>
            <person name="Tritt A."/>
            <person name="Yoshinaga Y."/>
            <person name="Zwiers L.-H."/>
            <person name="Turgeon B."/>
            <person name="Goodwin S."/>
            <person name="Spatafora J."/>
            <person name="Crous P."/>
            <person name="Grigoriev I."/>
        </authorList>
    </citation>
    <scope>NUCLEOTIDE SEQUENCE</scope>
    <source>
        <strain evidence="13">CBS 133067</strain>
    </source>
</reference>
<keyword evidence="11" id="KW-0472">Membrane</keyword>
<dbReference type="PANTHER" id="PTHR23033">
    <property type="entry name" value="BETA1,3-GALACTOSYLTRANSFERASE"/>
    <property type="match status" value="1"/>
</dbReference>
<dbReference type="Gene3D" id="3.90.550.50">
    <property type="match status" value="1"/>
</dbReference>
<evidence type="ECO:0000256" key="4">
    <source>
        <dbReference type="ARBA" id="ARBA00012557"/>
    </source>
</evidence>
<name>A0A9P4ICM0_9PEZI</name>
<keyword evidence="7" id="KW-0812">Transmembrane</keyword>
<protein>
    <recommendedName>
        <fullName evidence="4">N-acetylgalactosaminide beta-1,3-galactosyltransferase</fullName>
        <ecNumber evidence="4">2.4.1.122</ecNumber>
    </recommendedName>
</protein>
<organism evidence="13 14">
    <name type="scientific">Rhizodiscina lignyota</name>
    <dbReference type="NCBI Taxonomy" id="1504668"/>
    <lineage>
        <taxon>Eukaryota</taxon>
        <taxon>Fungi</taxon>
        <taxon>Dikarya</taxon>
        <taxon>Ascomycota</taxon>
        <taxon>Pezizomycotina</taxon>
        <taxon>Dothideomycetes</taxon>
        <taxon>Pleosporomycetidae</taxon>
        <taxon>Aulographales</taxon>
        <taxon>Rhizodiscinaceae</taxon>
        <taxon>Rhizodiscina</taxon>
    </lineage>
</organism>
<evidence type="ECO:0000256" key="8">
    <source>
        <dbReference type="ARBA" id="ARBA00022741"/>
    </source>
</evidence>
<evidence type="ECO:0000256" key="7">
    <source>
        <dbReference type="ARBA" id="ARBA00022692"/>
    </source>
</evidence>
<comment type="subcellular location">
    <subcellularLocation>
        <location evidence="1">Membrane</location>
        <topology evidence="1">Single-pass type II membrane protein</topology>
    </subcellularLocation>
</comment>
<dbReference type="Pfam" id="PF02434">
    <property type="entry name" value="Fringe"/>
    <property type="match status" value="1"/>
</dbReference>
<proteinExistence type="inferred from homology"/>
<keyword evidence="8" id="KW-0547">Nucleotide-binding</keyword>
<evidence type="ECO:0000256" key="3">
    <source>
        <dbReference type="ARBA" id="ARBA00006462"/>
    </source>
</evidence>
<keyword evidence="9" id="KW-0735">Signal-anchor</keyword>
<comment type="similarity">
    <text evidence="3">Belongs to the glycosyltransferase 31 family. Beta3-Gal-T subfamily.</text>
</comment>
<evidence type="ECO:0000256" key="10">
    <source>
        <dbReference type="ARBA" id="ARBA00022989"/>
    </source>
</evidence>
<gene>
    <name evidence="13" type="ORF">NA57DRAFT_78402</name>
</gene>
<keyword evidence="5" id="KW-0328">Glycosyltransferase</keyword>
<keyword evidence="6" id="KW-0808">Transferase</keyword>
<keyword evidence="10" id="KW-1133">Transmembrane helix</keyword>
<evidence type="ECO:0000256" key="6">
    <source>
        <dbReference type="ARBA" id="ARBA00022679"/>
    </source>
</evidence>
<evidence type="ECO:0000313" key="14">
    <source>
        <dbReference type="Proteomes" id="UP000799772"/>
    </source>
</evidence>
<keyword evidence="14" id="KW-1185">Reference proteome</keyword>
<dbReference type="EMBL" id="ML978129">
    <property type="protein sequence ID" value="KAF2096810.1"/>
    <property type="molecule type" value="Genomic_DNA"/>
</dbReference>
<dbReference type="GO" id="GO:0016263">
    <property type="term" value="F:glycoprotein-N-acetylgalactosamine 3-beta-galactosyltransferase activity"/>
    <property type="evidence" value="ECO:0007669"/>
    <property type="project" value="UniProtKB-EC"/>
</dbReference>
<evidence type="ECO:0000256" key="11">
    <source>
        <dbReference type="ARBA" id="ARBA00023136"/>
    </source>
</evidence>
<dbReference type="GO" id="GO:0000166">
    <property type="term" value="F:nucleotide binding"/>
    <property type="evidence" value="ECO:0007669"/>
    <property type="project" value="UniProtKB-KW"/>
</dbReference>
<evidence type="ECO:0000256" key="1">
    <source>
        <dbReference type="ARBA" id="ARBA00004606"/>
    </source>
</evidence>
<dbReference type="OrthoDB" id="414175at2759"/>
<evidence type="ECO:0000256" key="9">
    <source>
        <dbReference type="ARBA" id="ARBA00022968"/>
    </source>
</evidence>
<dbReference type="Proteomes" id="UP000799772">
    <property type="component" value="Unassembled WGS sequence"/>
</dbReference>
<dbReference type="InterPro" id="IPR003378">
    <property type="entry name" value="Fringe-like_glycosylTrfase"/>
</dbReference>
<comment type="caution">
    <text evidence="13">The sequence shown here is derived from an EMBL/GenBank/DDBJ whole genome shotgun (WGS) entry which is preliminary data.</text>
</comment>
<feature type="domain" description="Fringe-like glycosyltransferase" evidence="12">
    <location>
        <begin position="181"/>
        <end position="260"/>
    </location>
</feature>
<dbReference type="AlphaFoldDB" id="A0A9P4ICM0"/>
<evidence type="ECO:0000256" key="5">
    <source>
        <dbReference type="ARBA" id="ARBA00022676"/>
    </source>
</evidence>
<dbReference type="PANTHER" id="PTHR23033:SF43">
    <property type="entry name" value="APPLE DOMAIN-CONTAINING PROTEIN"/>
    <property type="match status" value="1"/>
</dbReference>
<evidence type="ECO:0000313" key="13">
    <source>
        <dbReference type="EMBL" id="KAF2096810.1"/>
    </source>
</evidence>
<dbReference type="EC" id="2.4.1.122" evidence="4"/>
<dbReference type="InterPro" id="IPR026050">
    <property type="entry name" value="C1GALT1/C1GALT1_chp1"/>
</dbReference>
<evidence type="ECO:0000256" key="2">
    <source>
        <dbReference type="ARBA" id="ARBA00004922"/>
    </source>
</evidence>
<accession>A0A9P4ICM0</accession>
<evidence type="ECO:0000259" key="12">
    <source>
        <dbReference type="Pfam" id="PF02434"/>
    </source>
</evidence>
<comment type="pathway">
    <text evidence="2">Protein modification; protein glycosylation.</text>
</comment>